<evidence type="ECO:0000259" key="9">
    <source>
        <dbReference type="Pfam" id="PF00082"/>
    </source>
</evidence>
<evidence type="ECO:0000256" key="5">
    <source>
        <dbReference type="PIRSR" id="PIRSR615500-1"/>
    </source>
</evidence>
<evidence type="ECO:0000256" key="4">
    <source>
        <dbReference type="ARBA" id="ARBA00022825"/>
    </source>
</evidence>
<dbReference type="Pfam" id="PF05922">
    <property type="entry name" value="Inhibitor_I9"/>
    <property type="match status" value="1"/>
</dbReference>
<evidence type="ECO:0000259" key="10">
    <source>
        <dbReference type="Pfam" id="PF02225"/>
    </source>
</evidence>
<dbReference type="InterPro" id="IPR034197">
    <property type="entry name" value="Peptidases_S8_3"/>
</dbReference>
<dbReference type="SUPFAM" id="SSF52743">
    <property type="entry name" value="Subtilisin-like"/>
    <property type="match status" value="1"/>
</dbReference>
<dbReference type="InterPro" id="IPR041469">
    <property type="entry name" value="Subtilisin-like_FN3"/>
</dbReference>
<evidence type="ECO:0000256" key="6">
    <source>
        <dbReference type="PROSITE-ProRule" id="PRU01240"/>
    </source>
</evidence>
<dbReference type="KEGG" id="lmoi:VV02_05875"/>
<dbReference type="PROSITE" id="PS51892">
    <property type="entry name" value="SUBTILASE"/>
    <property type="match status" value="1"/>
</dbReference>
<evidence type="ECO:0008006" key="15">
    <source>
        <dbReference type="Google" id="ProtNLM"/>
    </source>
</evidence>
<dbReference type="Proteomes" id="UP000066480">
    <property type="component" value="Chromosome"/>
</dbReference>
<evidence type="ECO:0000256" key="8">
    <source>
        <dbReference type="SAM" id="SignalP"/>
    </source>
</evidence>
<dbReference type="PANTHER" id="PTHR10795">
    <property type="entry name" value="PROPROTEIN CONVERTASE SUBTILISIN/KEXIN"/>
    <property type="match status" value="1"/>
</dbReference>
<evidence type="ECO:0000256" key="2">
    <source>
        <dbReference type="ARBA" id="ARBA00022670"/>
    </source>
</evidence>
<feature type="domain" description="PA" evidence="10">
    <location>
        <begin position="458"/>
        <end position="527"/>
    </location>
</feature>
<dbReference type="CDD" id="cd04852">
    <property type="entry name" value="Peptidases_S8_3"/>
    <property type="match status" value="1"/>
</dbReference>
<dbReference type="Pfam" id="PF00082">
    <property type="entry name" value="Peptidase_S8"/>
    <property type="match status" value="1"/>
</dbReference>
<evidence type="ECO:0000256" key="7">
    <source>
        <dbReference type="SAM" id="MobiDB-lite"/>
    </source>
</evidence>
<evidence type="ECO:0000256" key="1">
    <source>
        <dbReference type="ARBA" id="ARBA00011073"/>
    </source>
</evidence>
<feature type="domain" description="Subtilisin-like protease fibronectin type-III" evidence="12">
    <location>
        <begin position="712"/>
        <end position="809"/>
    </location>
</feature>
<feature type="active site" description="Charge relay system" evidence="5 6">
    <location>
        <position position="604"/>
    </location>
</feature>
<gene>
    <name evidence="13" type="ORF">VV02_05875</name>
</gene>
<feature type="chain" id="PRO_5005462149" description="Serine protease" evidence="8">
    <location>
        <begin position="45"/>
        <end position="1007"/>
    </location>
</feature>
<dbReference type="Gene3D" id="3.50.30.30">
    <property type="match status" value="1"/>
</dbReference>
<dbReference type="Gene3D" id="3.40.50.200">
    <property type="entry name" value="Peptidase S8/S53 domain"/>
    <property type="match status" value="1"/>
</dbReference>
<feature type="active site" description="Charge relay system" evidence="5 6">
    <location>
        <position position="267"/>
    </location>
</feature>
<dbReference type="InterPro" id="IPR045051">
    <property type="entry name" value="SBT"/>
</dbReference>
<dbReference type="OrthoDB" id="9762066at2"/>
<dbReference type="Pfam" id="PF02225">
    <property type="entry name" value="PA"/>
    <property type="match status" value="1"/>
</dbReference>
<feature type="active site" description="Charge relay system" evidence="5 6">
    <location>
        <position position="193"/>
    </location>
</feature>
<dbReference type="PRINTS" id="PR00723">
    <property type="entry name" value="SUBTILISIN"/>
</dbReference>
<dbReference type="InterPro" id="IPR037045">
    <property type="entry name" value="S8pro/Inhibitor_I9_sf"/>
</dbReference>
<dbReference type="Pfam" id="PF17766">
    <property type="entry name" value="fn3_6"/>
    <property type="match status" value="1"/>
</dbReference>
<keyword evidence="4 6" id="KW-0720">Serine protease</keyword>
<sequence>MRGEPVRPNPSQPRSRRRAASVALAVTGLAAAPLAGLASSSADAASSAPTARYIVQVSGAPIASYTGGVSGIAATKPSKGKKLNRASAPAKSYAGHLKKVHGDVLKSAGASSSAITREYSTAFNGFAAKLTPAQVANLRKSSKVVRVWKDEVRTADTTTTPKFLGLDGPTGVWQKKFGGTANAGKGIIVGDIDSGIWPENKSFAATTQTPAEAAVIKAKFKGICDAGTDTNGAPFKCNNKLIGARYYKDNATVIPEEFLSPRDYSGHGSHTASTAAGDSGVPASINGTSVGNTSGMAPGARIAAYKALWEKADHSGASGSTSDLVAAIDDAVGDGVDVINYSISGSRDYVVGADELAFLGAADAGVFISTSAGNEGDTIGVSSVAHNAPWTMTVAASTHDRAVEKTITLGNGKKYTGVGVGVAVGPASLVNSSTLGAAGVPATAADLCYSDVDQDPSNGVQPALDPAKTKGKIVVCTRGGNARLDKSAAVKAAGGIGMVQANPNAGQSLDADFHTVPTIAVDNIAGAPIKAYAATAGATATISAVSTTPARAPEMAGFSSYGPATAGGGDLLKPDITAPGSGVIAAVAPPGNNGNNFDAYSGTSMSAPHITGIAALVRQAHPDWSPAAIKSALMTTATTLDNQGKPIQRAGKNATPLDYGSGHVRPAQSFDPGLVYDANSTDWLKYACGIGQLQLVSDPEACDTIGKIDPSDLNYPSISVGDLAGKQTITRTVTNVSNQTGVYRTQVKAPAGFTASVSPSILAVPKGQSRSYTVTLTRKDAAYGTWAFGTVTLAGFGTSKSTVVSPIAVRAVAASVPGESVQTSASGTATFPVVSGFTGTLGAKAGGLVPSTVQVAPTTQANNSTVTVTIPAGTKVARFATYDADTPAGTDIDISVSKDGVDVGDSGGGTAEEAVTLNNPAAGTYTVTADLFAGPTSLDVKVHSFAVPATAAGNLTVTPATQPVTTGGSASVKATWSGLTAGQHYLGAVFYAQGTAEVGRTLVTVNP</sequence>
<dbReference type="PROSITE" id="PS00138">
    <property type="entry name" value="SUBTILASE_SER"/>
    <property type="match status" value="1"/>
</dbReference>
<dbReference type="InterPro" id="IPR010259">
    <property type="entry name" value="S8pro/Inhibitor_I9"/>
</dbReference>
<dbReference type="STRING" id="571913.VV02_05875"/>
<evidence type="ECO:0000259" key="12">
    <source>
        <dbReference type="Pfam" id="PF17766"/>
    </source>
</evidence>
<dbReference type="PATRIC" id="fig|571913.6.peg.1197"/>
<dbReference type="InterPro" id="IPR015500">
    <property type="entry name" value="Peptidase_S8_subtilisin-rel"/>
</dbReference>
<keyword evidence="3 6" id="KW-0378">Hydrolase</keyword>
<dbReference type="InterPro" id="IPR000209">
    <property type="entry name" value="Peptidase_S8/S53_dom"/>
</dbReference>
<keyword evidence="2 6" id="KW-0645">Protease</keyword>
<feature type="domain" description="Peptidase S8/S53" evidence="9">
    <location>
        <begin position="184"/>
        <end position="643"/>
    </location>
</feature>
<accession>A0A0K1JPM5</accession>
<dbReference type="Gene3D" id="2.60.40.2310">
    <property type="match status" value="1"/>
</dbReference>
<name>A0A0K1JPM5_9MICO</name>
<dbReference type="AlphaFoldDB" id="A0A0K1JPM5"/>
<feature type="signal peptide" evidence="8">
    <location>
        <begin position="1"/>
        <end position="44"/>
    </location>
</feature>
<feature type="domain" description="Inhibitor I9" evidence="11">
    <location>
        <begin position="85"/>
        <end position="154"/>
    </location>
</feature>
<dbReference type="InterPro" id="IPR023828">
    <property type="entry name" value="Peptidase_S8_Ser-AS"/>
</dbReference>
<organism evidence="13 14">
    <name type="scientific">Luteipulveratus mongoliensis</name>
    <dbReference type="NCBI Taxonomy" id="571913"/>
    <lineage>
        <taxon>Bacteria</taxon>
        <taxon>Bacillati</taxon>
        <taxon>Actinomycetota</taxon>
        <taxon>Actinomycetes</taxon>
        <taxon>Micrococcales</taxon>
        <taxon>Dermacoccaceae</taxon>
        <taxon>Luteipulveratus</taxon>
    </lineage>
</organism>
<evidence type="ECO:0000313" key="14">
    <source>
        <dbReference type="Proteomes" id="UP000066480"/>
    </source>
</evidence>
<dbReference type="InterPro" id="IPR003137">
    <property type="entry name" value="PA_domain"/>
</dbReference>
<evidence type="ECO:0000259" key="11">
    <source>
        <dbReference type="Pfam" id="PF05922"/>
    </source>
</evidence>
<protein>
    <recommendedName>
        <fullName evidence="15">Serine protease</fullName>
    </recommendedName>
</protein>
<reference evidence="13 14" key="1">
    <citation type="submission" date="2015-03" db="EMBL/GenBank/DDBJ databases">
        <title>Luteipulveratus halotolerans sp. nov., a novel actinobacterium (Dermacoccaceae) from Sarawak, Malaysia.</title>
        <authorList>
            <person name="Juboi H."/>
            <person name="Basik A."/>
            <person name="Shamsul S.S."/>
            <person name="Arnold P."/>
            <person name="Schmitt E.K."/>
            <person name="Sanglier J.-J."/>
            <person name="Yeo T."/>
        </authorList>
    </citation>
    <scope>NUCLEOTIDE SEQUENCE [LARGE SCALE GENOMIC DNA]</scope>
    <source>
        <strain evidence="13 14">MN07-A0370</strain>
    </source>
</reference>
<evidence type="ECO:0000256" key="3">
    <source>
        <dbReference type="ARBA" id="ARBA00022801"/>
    </source>
</evidence>
<dbReference type="CDD" id="cd02120">
    <property type="entry name" value="PA_subtilisin_like"/>
    <property type="match status" value="1"/>
</dbReference>
<evidence type="ECO:0000313" key="13">
    <source>
        <dbReference type="EMBL" id="AKU18672.1"/>
    </source>
</evidence>
<feature type="region of interest" description="Disordered" evidence="7">
    <location>
        <begin position="264"/>
        <end position="292"/>
    </location>
</feature>
<proteinExistence type="inferred from homology"/>
<dbReference type="EMBL" id="CP011112">
    <property type="protein sequence ID" value="AKU18672.1"/>
    <property type="molecule type" value="Genomic_DNA"/>
</dbReference>
<keyword evidence="8" id="KW-0732">Signal</keyword>
<keyword evidence="14" id="KW-1185">Reference proteome</keyword>
<dbReference type="GO" id="GO:0004252">
    <property type="term" value="F:serine-type endopeptidase activity"/>
    <property type="evidence" value="ECO:0007669"/>
    <property type="project" value="UniProtKB-UniRule"/>
</dbReference>
<comment type="similarity">
    <text evidence="1 6">Belongs to the peptidase S8 family.</text>
</comment>
<dbReference type="Gene3D" id="3.30.70.80">
    <property type="entry name" value="Peptidase S8 propeptide/proteinase inhibitor I9"/>
    <property type="match status" value="1"/>
</dbReference>
<dbReference type="InterPro" id="IPR036852">
    <property type="entry name" value="Peptidase_S8/S53_dom_sf"/>
</dbReference>
<dbReference type="GO" id="GO:0006508">
    <property type="term" value="P:proteolysis"/>
    <property type="evidence" value="ECO:0007669"/>
    <property type="project" value="UniProtKB-KW"/>
</dbReference>